<keyword evidence="4 10" id="KW-1003">Cell membrane</keyword>
<evidence type="ECO:0000256" key="10">
    <source>
        <dbReference type="HAMAP-Rule" id="MF_00115"/>
    </source>
</evidence>
<evidence type="ECO:0000256" key="9">
    <source>
        <dbReference type="ARBA" id="ARBA00023303"/>
    </source>
</evidence>
<dbReference type="GO" id="GO:0005886">
    <property type="term" value="C:plasma membrane"/>
    <property type="evidence" value="ECO:0007669"/>
    <property type="project" value="UniProtKB-SubCell"/>
</dbReference>
<keyword evidence="3 10" id="KW-0813">Transport</keyword>
<dbReference type="NCBIfam" id="TIGR00220">
    <property type="entry name" value="mscL"/>
    <property type="match status" value="1"/>
</dbReference>
<dbReference type="HAMAP" id="MF_00115">
    <property type="entry name" value="MscL"/>
    <property type="match status" value="1"/>
</dbReference>
<dbReference type="GO" id="GO:0008381">
    <property type="term" value="F:mechanosensitive monoatomic ion channel activity"/>
    <property type="evidence" value="ECO:0007669"/>
    <property type="project" value="UniProtKB-UniRule"/>
</dbReference>
<evidence type="ECO:0000256" key="1">
    <source>
        <dbReference type="ARBA" id="ARBA00004651"/>
    </source>
</evidence>
<comment type="function">
    <text evidence="10">Channel that opens in response to stretch forces in the membrane lipid bilayer. May participate in the regulation of osmotic pressure changes within the cell.</text>
</comment>
<keyword evidence="9 10" id="KW-0407">Ion channel</keyword>
<evidence type="ECO:0000313" key="11">
    <source>
        <dbReference type="EMBL" id="ASS73747.1"/>
    </source>
</evidence>
<gene>
    <name evidence="10" type="primary">mscL</name>
    <name evidence="11" type="ORF">CIG75_01330</name>
</gene>
<comment type="subcellular location">
    <subcellularLocation>
        <location evidence="1 10">Cell membrane</location>
        <topology evidence="1 10">Multi-pass membrane protein</topology>
    </subcellularLocation>
</comment>
<dbReference type="SUPFAM" id="SSF81330">
    <property type="entry name" value="Gated mechanosensitive channel"/>
    <property type="match status" value="1"/>
</dbReference>
<proteinExistence type="inferred from homology"/>
<dbReference type="OrthoDB" id="9810350at2"/>
<dbReference type="AlphaFoldDB" id="A0A223CX37"/>
<evidence type="ECO:0000256" key="2">
    <source>
        <dbReference type="ARBA" id="ARBA00007254"/>
    </source>
</evidence>
<sequence>MNRACPRSKSIFAGRFCYNESRTLTFVLEGLFPIVFKEFREFAVKGNIIDLAIGVVVGAAFGKIVTSFTNDILMPPIGLLLGKVDFSNLFLNLSSTSYATLTEAKNAGAPTLNYGLFLNNVLDFLIISFSIFLVVRQLNKLKRKKEELPADPTTKECPHCIEQIPIQATKCKYCTSSLEPQTSTEP</sequence>
<dbReference type="Proteomes" id="UP000214688">
    <property type="component" value="Chromosome"/>
</dbReference>
<evidence type="ECO:0000256" key="4">
    <source>
        <dbReference type="ARBA" id="ARBA00022475"/>
    </source>
</evidence>
<evidence type="ECO:0000313" key="12">
    <source>
        <dbReference type="Proteomes" id="UP000214688"/>
    </source>
</evidence>
<keyword evidence="8 10" id="KW-0472">Membrane</keyword>
<dbReference type="InterPro" id="IPR019823">
    <property type="entry name" value="Mechanosensitive_channel_CS"/>
</dbReference>
<dbReference type="Pfam" id="PF01741">
    <property type="entry name" value="MscL"/>
    <property type="match status" value="1"/>
</dbReference>
<dbReference type="KEGG" id="tab:CIG75_01330"/>
<keyword evidence="12" id="KW-1185">Reference proteome</keyword>
<keyword evidence="7 10" id="KW-0406">Ion transport</keyword>
<comment type="subunit">
    <text evidence="10">Homopentamer.</text>
</comment>
<feature type="transmembrane region" description="Helical" evidence="10">
    <location>
        <begin position="47"/>
        <end position="66"/>
    </location>
</feature>
<feature type="transmembrane region" description="Helical" evidence="10">
    <location>
        <begin position="114"/>
        <end position="135"/>
    </location>
</feature>
<organism evidence="11 12">
    <name type="scientific">Tumebacillus algifaecis</name>
    <dbReference type="NCBI Taxonomy" id="1214604"/>
    <lineage>
        <taxon>Bacteria</taxon>
        <taxon>Bacillati</taxon>
        <taxon>Bacillota</taxon>
        <taxon>Bacilli</taxon>
        <taxon>Bacillales</taxon>
        <taxon>Alicyclobacillaceae</taxon>
        <taxon>Tumebacillus</taxon>
    </lineage>
</organism>
<protein>
    <recommendedName>
        <fullName evidence="10">Large-conductance mechanosensitive channel</fullName>
    </recommendedName>
</protein>
<dbReference type="PANTHER" id="PTHR30266">
    <property type="entry name" value="MECHANOSENSITIVE CHANNEL MSCL"/>
    <property type="match status" value="1"/>
</dbReference>
<accession>A0A223CX37</accession>
<dbReference type="InterPro" id="IPR036019">
    <property type="entry name" value="MscL_channel"/>
</dbReference>
<evidence type="ECO:0000256" key="3">
    <source>
        <dbReference type="ARBA" id="ARBA00022448"/>
    </source>
</evidence>
<keyword evidence="5 10" id="KW-0812">Transmembrane</keyword>
<evidence type="ECO:0000256" key="5">
    <source>
        <dbReference type="ARBA" id="ARBA00022692"/>
    </source>
</evidence>
<reference evidence="11 12" key="1">
    <citation type="journal article" date="2015" name="Int. J. Syst. Evol. Microbiol.">
        <title>Tumebacillus algifaecis sp. nov., isolated from decomposing algal scum.</title>
        <authorList>
            <person name="Wu Y.F."/>
            <person name="Zhang B."/>
            <person name="Xing P."/>
            <person name="Wu Q.L."/>
            <person name="Liu S.J."/>
        </authorList>
    </citation>
    <scope>NUCLEOTIDE SEQUENCE [LARGE SCALE GENOMIC DNA]</scope>
    <source>
        <strain evidence="11 12">THMBR28</strain>
    </source>
</reference>
<evidence type="ECO:0000256" key="7">
    <source>
        <dbReference type="ARBA" id="ARBA00023065"/>
    </source>
</evidence>
<dbReference type="EMBL" id="CP022657">
    <property type="protein sequence ID" value="ASS73747.1"/>
    <property type="molecule type" value="Genomic_DNA"/>
</dbReference>
<dbReference type="InterPro" id="IPR001185">
    <property type="entry name" value="MS_channel"/>
</dbReference>
<dbReference type="InterPro" id="IPR037673">
    <property type="entry name" value="MSC/AndL"/>
</dbReference>
<dbReference type="PRINTS" id="PR01264">
    <property type="entry name" value="MECHCHANNEL"/>
</dbReference>
<dbReference type="PROSITE" id="PS01327">
    <property type="entry name" value="MSCL"/>
    <property type="match status" value="1"/>
</dbReference>
<dbReference type="NCBIfam" id="NF001843">
    <property type="entry name" value="PRK00567.1-4"/>
    <property type="match status" value="1"/>
</dbReference>
<evidence type="ECO:0000256" key="8">
    <source>
        <dbReference type="ARBA" id="ARBA00023136"/>
    </source>
</evidence>
<keyword evidence="6 10" id="KW-1133">Transmembrane helix</keyword>
<dbReference type="Gene3D" id="1.10.1200.120">
    <property type="entry name" value="Large-conductance mechanosensitive channel, MscL, domain 1"/>
    <property type="match status" value="1"/>
</dbReference>
<comment type="similarity">
    <text evidence="2 10">Belongs to the MscL family.</text>
</comment>
<evidence type="ECO:0000256" key="6">
    <source>
        <dbReference type="ARBA" id="ARBA00022989"/>
    </source>
</evidence>
<name>A0A223CX37_9BACL</name>
<dbReference type="PANTHER" id="PTHR30266:SF2">
    <property type="entry name" value="LARGE-CONDUCTANCE MECHANOSENSITIVE CHANNEL"/>
    <property type="match status" value="1"/>
</dbReference>